<dbReference type="AlphaFoldDB" id="A0A9P6K9U4"/>
<protein>
    <submittedName>
        <fullName evidence="1">Uncharacterized protein</fullName>
    </submittedName>
</protein>
<dbReference type="Proteomes" id="UP000780801">
    <property type="component" value="Unassembled WGS sequence"/>
</dbReference>
<dbReference type="EMBL" id="JAABOA010005813">
    <property type="protein sequence ID" value="KAF9573298.1"/>
    <property type="molecule type" value="Genomic_DNA"/>
</dbReference>
<gene>
    <name evidence="1" type="ORF">BGW38_008446</name>
</gene>
<evidence type="ECO:0000313" key="1">
    <source>
        <dbReference type="EMBL" id="KAF9573298.1"/>
    </source>
</evidence>
<keyword evidence="2" id="KW-1185">Reference proteome</keyword>
<feature type="non-terminal residue" evidence="1">
    <location>
        <position position="122"/>
    </location>
</feature>
<organism evidence="1 2">
    <name type="scientific">Lunasporangiospora selenospora</name>
    <dbReference type="NCBI Taxonomy" id="979761"/>
    <lineage>
        <taxon>Eukaryota</taxon>
        <taxon>Fungi</taxon>
        <taxon>Fungi incertae sedis</taxon>
        <taxon>Mucoromycota</taxon>
        <taxon>Mortierellomycotina</taxon>
        <taxon>Mortierellomycetes</taxon>
        <taxon>Mortierellales</taxon>
        <taxon>Mortierellaceae</taxon>
        <taxon>Lunasporangiospora</taxon>
    </lineage>
</organism>
<proteinExistence type="predicted"/>
<sequence>SFMPAPIRHTSDVSQSFRGFVALALRYRYQRIDHLSQDDINNCKRVFMDDYPNRHDFNVAVYKMMLPYEDIVVIEGWRHYTTRAFLQDNCFEDQRDMQINGLILHALSNLSERTPEIKDYLA</sequence>
<accession>A0A9P6K9U4</accession>
<comment type="caution">
    <text evidence="1">The sequence shown here is derived from an EMBL/GenBank/DDBJ whole genome shotgun (WGS) entry which is preliminary data.</text>
</comment>
<feature type="non-terminal residue" evidence="1">
    <location>
        <position position="1"/>
    </location>
</feature>
<name>A0A9P6K9U4_9FUNG</name>
<evidence type="ECO:0000313" key="2">
    <source>
        <dbReference type="Proteomes" id="UP000780801"/>
    </source>
</evidence>
<reference evidence="1" key="1">
    <citation type="journal article" date="2020" name="Fungal Divers.">
        <title>Resolving the Mortierellaceae phylogeny through synthesis of multi-gene phylogenetics and phylogenomics.</title>
        <authorList>
            <person name="Vandepol N."/>
            <person name="Liber J."/>
            <person name="Desiro A."/>
            <person name="Na H."/>
            <person name="Kennedy M."/>
            <person name="Barry K."/>
            <person name="Grigoriev I.V."/>
            <person name="Miller A.N."/>
            <person name="O'Donnell K."/>
            <person name="Stajich J.E."/>
            <person name="Bonito G."/>
        </authorList>
    </citation>
    <scope>NUCLEOTIDE SEQUENCE</scope>
    <source>
        <strain evidence="1">KOD1015</strain>
    </source>
</reference>